<dbReference type="GO" id="GO:0003677">
    <property type="term" value="F:DNA binding"/>
    <property type="evidence" value="ECO:0007669"/>
    <property type="project" value="InterPro"/>
</dbReference>
<evidence type="ECO:0000256" key="4">
    <source>
        <dbReference type="ARBA" id="ARBA00022840"/>
    </source>
</evidence>
<evidence type="ECO:0000256" key="1">
    <source>
        <dbReference type="ARBA" id="ARBA00022741"/>
    </source>
</evidence>
<dbReference type="GO" id="GO:0016787">
    <property type="term" value="F:hydrolase activity"/>
    <property type="evidence" value="ECO:0007669"/>
    <property type="project" value="UniProtKB-UniRule"/>
</dbReference>
<proteinExistence type="predicted"/>
<dbReference type="InterPro" id="IPR014016">
    <property type="entry name" value="UvrD-like_ATP-bd"/>
</dbReference>
<name>A0A517ZRX0_9PLAN</name>
<protein>
    <submittedName>
        <fullName evidence="7">DNA helicase IV</fullName>
    </submittedName>
</protein>
<dbReference type="GO" id="GO:0043138">
    <property type="term" value="F:3'-5' DNA helicase activity"/>
    <property type="evidence" value="ECO:0007669"/>
    <property type="project" value="TreeGrafter"/>
</dbReference>
<dbReference type="EMBL" id="CP036276">
    <property type="protein sequence ID" value="QDU45217.1"/>
    <property type="molecule type" value="Genomic_DNA"/>
</dbReference>
<keyword evidence="3 5" id="KW-0347">Helicase</keyword>
<sequence length="613" mass="68615">MANYVPTQADEEILTCLSERRSFSVVAGAGAGKTTSLVEALRSLIRTDGPRMLRDGQQVVCITYTNRAARVISERLQQNPLFVVSTLHSFLWGEIRHFQKSIRESLRCHILPGHIAKQKEKDNGGKSKAAIEARGKVATLEHALQELDSVPFFRYGDDTPFSDYLLGELGHDDLLLIASDMITTKRALSQVLGQKYPYFFVDEAQDTSPEIVNALNVICSGEGPPIIGYFGDPMQQIYDEGKGDFAGPPGSETVTKVENFRSAPEVVTLLNAFRTDVTQVPAGKNASEIGSVGLILARSETPEEPRRRYSEAQLERATRRLDEAVERWGWAVNTSAKQLFLARRMIARRLGFLSLHDLFTGPYASTRAKNDYESGEHFLLKPLVEIVVPLARADSEGNTGAVLRLLSTKTVAFSAGGQYNKASIGKVKEIAKTVTKTLVGLFYSNKIGDVIRYCYEQDLIHASERLIKHLNRVPRGDVYNEELHSREKADWLADTFFEMRGDEVEKYCTYLDENTPFSTQHGVKGEQYDDVIVVFDDIEAAWTKYSFTKMLTPGVSGEAKDSQKERSRKLAYVCFSRAKRNLRILLFTPDPETAKSELTNHRLFEESQVSILG</sequence>
<evidence type="ECO:0000256" key="5">
    <source>
        <dbReference type="PROSITE-ProRule" id="PRU00560"/>
    </source>
</evidence>
<dbReference type="Gene3D" id="3.40.50.300">
    <property type="entry name" value="P-loop containing nucleotide triphosphate hydrolases"/>
    <property type="match status" value="2"/>
</dbReference>
<dbReference type="InterPro" id="IPR000212">
    <property type="entry name" value="DNA_helicase_UvrD/REP"/>
</dbReference>
<dbReference type="GO" id="GO:0005524">
    <property type="term" value="F:ATP binding"/>
    <property type="evidence" value="ECO:0007669"/>
    <property type="project" value="UniProtKB-UniRule"/>
</dbReference>
<feature type="domain" description="UvrD-like helicase ATP-binding" evidence="6">
    <location>
        <begin position="6"/>
        <end position="276"/>
    </location>
</feature>
<keyword evidence="8" id="KW-1185">Reference proteome</keyword>
<dbReference type="PANTHER" id="PTHR11070:SF3">
    <property type="entry name" value="DNA 3'-5' HELICASE"/>
    <property type="match status" value="1"/>
</dbReference>
<dbReference type="GO" id="GO:0000725">
    <property type="term" value="P:recombinational repair"/>
    <property type="evidence" value="ECO:0007669"/>
    <property type="project" value="TreeGrafter"/>
</dbReference>
<feature type="binding site" evidence="5">
    <location>
        <begin position="27"/>
        <end position="34"/>
    </location>
    <ligand>
        <name>ATP</name>
        <dbReference type="ChEBI" id="CHEBI:30616"/>
    </ligand>
</feature>
<reference evidence="7 8" key="1">
    <citation type="submission" date="2019-02" db="EMBL/GenBank/DDBJ databases">
        <title>Deep-cultivation of Planctomycetes and their phenomic and genomic characterization uncovers novel biology.</title>
        <authorList>
            <person name="Wiegand S."/>
            <person name="Jogler M."/>
            <person name="Boedeker C."/>
            <person name="Pinto D."/>
            <person name="Vollmers J."/>
            <person name="Rivas-Marin E."/>
            <person name="Kohn T."/>
            <person name="Peeters S.H."/>
            <person name="Heuer A."/>
            <person name="Rast P."/>
            <person name="Oberbeckmann S."/>
            <person name="Bunk B."/>
            <person name="Jeske O."/>
            <person name="Meyerdierks A."/>
            <person name="Storesund J.E."/>
            <person name="Kallscheuer N."/>
            <person name="Luecker S."/>
            <person name="Lage O.M."/>
            <person name="Pohl T."/>
            <person name="Merkel B.J."/>
            <person name="Hornburger P."/>
            <person name="Mueller R.-W."/>
            <person name="Bruemmer F."/>
            <person name="Labrenz M."/>
            <person name="Spormann A.M."/>
            <person name="Op den Camp H."/>
            <person name="Overmann J."/>
            <person name="Amann R."/>
            <person name="Jetten M.S.M."/>
            <person name="Mascher T."/>
            <person name="Medema M.H."/>
            <person name="Devos D.P."/>
            <person name="Kaster A.-K."/>
            <person name="Ovreas L."/>
            <person name="Rohde M."/>
            <person name="Galperin M.Y."/>
            <person name="Jogler C."/>
        </authorList>
    </citation>
    <scope>NUCLEOTIDE SEQUENCE [LARGE SCALE GENOMIC DNA]</scope>
    <source>
        <strain evidence="7 8">Mal52</strain>
    </source>
</reference>
<evidence type="ECO:0000313" key="8">
    <source>
        <dbReference type="Proteomes" id="UP000319383"/>
    </source>
</evidence>
<dbReference type="AlphaFoldDB" id="A0A517ZRX0"/>
<keyword evidence="2 5" id="KW-0378">Hydrolase</keyword>
<dbReference type="RefSeq" id="WP_145377619.1">
    <property type="nucleotide sequence ID" value="NZ_CP036276.1"/>
</dbReference>
<dbReference type="GO" id="GO:0005829">
    <property type="term" value="C:cytosol"/>
    <property type="evidence" value="ECO:0007669"/>
    <property type="project" value="TreeGrafter"/>
</dbReference>
<evidence type="ECO:0000259" key="6">
    <source>
        <dbReference type="PROSITE" id="PS51198"/>
    </source>
</evidence>
<dbReference type="SUPFAM" id="SSF52540">
    <property type="entry name" value="P-loop containing nucleoside triphosphate hydrolases"/>
    <property type="match status" value="1"/>
</dbReference>
<evidence type="ECO:0000256" key="2">
    <source>
        <dbReference type="ARBA" id="ARBA00022801"/>
    </source>
</evidence>
<dbReference type="Pfam" id="PF13245">
    <property type="entry name" value="AAA_19"/>
    <property type="match status" value="1"/>
</dbReference>
<keyword evidence="1 5" id="KW-0547">Nucleotide-binding</keyword>
<dbReference type="PROSITE" id="PS51198">
    <property type="entry name" value="UVRD_HELICASE_ATP_BIND"/>
    <property type="match status" value="1"/>
</dbReference>
<dbReference type="InterPro" id="IPR027417">
    <property type="entry name" value="P-loop_NTPase"/>
</dbReference>
<gene>
    <name evidence="7" type="ORF">Mal52_37080</name>
</gene>
<keyword evidence="4 5" id="KW-0067">ATP-binding</keyword>
<evidence type="ECO:0000256" key="3">
    <source>
        <dbReference type="ARBA" id="ARBA00022806"/>
    </source>
</evidence>
<accession>A0A517ZRX0</accession>
<dbReference type="KEGG" id="sdyn:Mal52_37080"/>
<dbReference type="Proteomes" id="UP000319383">
    <property type="component" value="Chromosome"/>
</dbReference>
<organism evidence="7 8">
    <name type="scientific">Symmachiella dynata</name>
    <dbReference type="NCBI Taxonomy" id="2527995"/>
    <lineage>
        <taxon>Bacteria</taxon>
        <taxon>Pseudomonadati</taxon>
        <taxon>Planctomycetota</taxon>
        <taxon>Planctomycetia</taxon>
        <taxon>Planctomycetales</taxon>
        <taxon>Planctomycetaceae</taxon>
        <taxon>Symmachiella</taxon>
    </lineage>
</organism>
<evidence type="ECO:0000313" key="7">
    <source>
        <dbReference type="EMBL" id="QDU45217.1"/>
    </source>
</evidence>
<dbReference type="PANTHER" id="PTHR11070">
    <property type="entry name" value="UVRD / RECB / PCRA DNA HELICASE FAMILY MEMBER"/>
    <property type="match status" value="1"/>
</dbReference>